<dbReference type="InterPro" id="IPR051531">
    <property type="entry name" value="N-acetyltransferase"/>
</dbReference>
<dbReference type="PANTHER" id="PTHR43792:SF13">
    <property type="entry name" value="ACETYLTRANSFERASE"/>
    <property type="match status" value="1"/>
</dbReference>
<gene>
    <name evidence="2" type="ORF">I6U48_08620</name>
</gene>
<dbReference type="PANTHER" id="PTHR43792">
    <property type="entry name" value="GNAT FAMILY, PUTATIVE (AFU_ORTHOLOGUE AFUA_3G00765)-RELATED-RELATED"/>
    <property type="match status" value="1"/>
</dbReference>
<evidence type="ECO:0000313" key="2">
    <source>
        <dbReference type="EMBL" id="MBV7272976.1"/>
    </source>
</evidence>
<name>A0A949WQN0_9CLOT</name>
<reference evidence="2" key="1">
    <citation type="submission" date="2020-12" db="EMBL/GenBank/DDBJ databases">
        <title>Clostridium thailandense sp. nov., a novel acetogenic bacterium isolated from peat land soil in Thailand.</title>
        <authorList>
            <person name="Chaikitkaew S."/>
            <person name="Birkeland N.K."/>
        </authorList>
    </citation>
    <scope>NUCLEOTIDE SEQUENCE</scope>
    <source>
        <strain evidence="2">PL3</strain>
    </source>
</reference>
<dbReference type="Proteomes" id="UP000694308">
    <property type="component" value="Unassembled WGS sequence"/>
</dbReference>
<dbReference type="RefSeq" id="WP_218320010.1">
    <property type="nucleotide sequence ID" value="NZ_JAEEGC010000036.1"/>
</dbReference>
<dbReference type="PROSITE" id="PS51186">
    <property type="entry name" value="GNAT"/>
    <property type="match status" value="1"/>
</dbReference>
<dbReference type="GO" id="GO:0016747">
    <property type="term" value="F:acyltransferase activity, transferring groups other than amino-acyl groups"/>
    <property type="evidence" value="ECO:0007669"/>
    <property type="project" value="InterPro"/>
</dbReference>
<evidence type="ECO:0000259" key="1">
    <source>
        <dbReference type="PROSITE" id="PS51186"/>
    </source>
</evidence>
<comment type="caution">
    <text evidence="2">The sequence shown here is derived from an EMBL/GenBank/DDBJ whole genome shotgun (WGS) entry which is preliminary data.</text>
</comment>
<dbReference type="InterPro" id="IPR000182">
    <property type="entry name" value="GNAT_dom"/>
</dbReference>
<proteinExistence type="predicted"/>
<organism evidence="2 3">
    <name type="scientific">Clostridium thailandense</name>
    <dbReference type="NCBI Taxonomy" id="2794346"/>
    <lineage>
        <taxon>Bacteria</taxon>
        <taxon>Bacillati</taxon>
        <taxon>Bacillota</taxon>
        <taxon>Clostridia</taxon>
        <taxon>Eubacteriales</taxon>
        <taxon>Clostridiaceae</taxon>
        <taxon>Clostridium</taxon>
    </lineage>
</organism>
<keyword evidence="3" id="KW-1185">Reference proteome</keyword>
<dbReference type="EMBL" id="JAEEGC010000036">
    <property type="protein sequence ID" value="MBV7272976.1"/>
    <property type="molecule type" value="Genomic_DNA"/>
</dbReference>
<accession>A0A949WQN0</accession>
<protein>
    <submittedName>
        <fullName evidence="2">GNAT family N-acetyltransferase</fullName>
    </submittedName>
</protein>
<evidence type="ECO:0000313" key="3">
    <source>
        <dbReference type="Proteomes" id="UP000694308"/>
    </source>
</evidence>
<dbReference type="AlphaFoldDB" id="A0A949WQN0"/>
<sequence>MKLETNRLEIIPLNYNQLKLLTEDVDQFERELNCQYCGEEMEGIILDIFKGQVEIVKKNRESYFWHTFWLFRIKNEGKFIGSACFKNSPDDKGEVEIGYGINENFKNYGYTTEAVSAMCKWAFKGSNVTRILAQTEKGNIASQKVLRKCNMKIFKETEKRYWWQLTIAQLDTIK</sequence>
<dbReference type="Pfam" id="PF13302">
    <property type="entry name" value="Acetyltransf_3"/>
    <property type="match status" value="1"/>
</dbReference>
<feature type="domain" description="N-acetyltransferase" evidence="1">
    <location>
        <begin position="8"/>
        <end position="168"/>
    </location>
</feature>